<gene>
    <name evidence="11" type="ORF">ACFSJE_04300</name>
</gene>
<dbReference type="InterPro" id="IPR036909">
    <property type="entry name" value="Cyt_c-like_dom_sf"/>
</dbReference>
<dbReference type="PANTHER" id="PTHR32303">
    <property type="entry name" value="QUINOPROTEIN ALCOHOL DEHYDROGENASE (CYTOCHROME C)"/>
    <property type="match status" value="1"/>
</dbReference>
<dbReference type="PANTHER" id="PTHR32303:SF4">
    <property type="entry name" value="QUINOPROTEIN GLUCOSE DEHYDROGENASE"/>
    <property type="match status" value="1"/>
</dbReference>
<dbReference type="Gene3D" id="1.10.760.10">
    <property type="entry name" value="Cytochrome c-like domain"/>
    <property type="match status" value="1"/>
</dbReference>
<reference evidence="12" key="1">
    <citation type="journal article" date="2019" name="Int. J. Syst. Evol. Microbiol.">
        <title>The Global Catalogue of Microorganisms (GCM) 10K type strain sequencing project: providing services to taxonomists for standard genome sequencing and annotation.</title>
        <authorList>
            <consortium name="The Broad Institute Genomics Platform"/>
            <consortium name="The Broad Institute Genome Sequencing Center for Infectious Disease"/>
            <person name="Wu L."/>
            <person name="Ma J."/>
        </authorList>
    </citation>
    <scope>NUCLEOTIDE SEQUENCE [LARGE SCALE GENOMIC DNA]</scope>
    <source>
        <strain evidence="12">JCM 3389</strain>
    </source>
</reference>
<evidence type="ECO:0000256" key="3">
    <source>
        <dbReference type="ARBA" id="ARBA00022617"/>
    </source>
</evidence>
<dbReference type="InterPro" id="IPR018391">
    <property type="entry name" value="PQQ_b-propeller_rpt"/>
</dbReference>
<evidence type="ECO:0000256" key="1">
    <source>
        <dbReference type="ARBA" id="ARBA00001931"/>
    </source>
</evidence>
<comment type="caution">
    <text evidence="11">The sequence shown here is derived from an EMBL/GenBank/DDBJ whole genome shotgun (WGS) entry which is preliminary data.</text>
</comment>
<dbReference type="Proteomes" id="UP001597342">
    <property type="component" value="Unassembled WGS sequence"/>
</dbReference>
<dbReference type="InterPro" id="IPR011047">
    <property type="entry name" value="Quinoprotein_ADH-like_sf"/>
</dbReference>
<evidence type="ECO:0000313" key="11">
    <source>
        <dbReference type="EMBL" id="MFD2098983.1"/>
    </source>
</evidence>
<dbReference type="InterPro" id="IPR002372">
    <property type="entry name" value="PQQ_rpt_dom"/>
</dbReference>
<keyword evidence="6" id="KW-0560">Oxidoreductase</keyword>
<evidence type="ECO:0000256" key="6">
    <source>
        <dbReference type="ARBA" id="ARBA00023002"/>
    </source>
</evidence>
<dbReference type="InterPro" id="IPR009056">
    <property type="entry name" value="Cyt_c-like_dom"/>
</dbReference>
<accession>A0ABW4XY27</accession>
<dbReference type="Pfam" id="PF13442">
    <property type="entry name" value="Cytochrome_CBB3"/>
    <property type="match status" value="1"/>
</dbReference>
<organism evidence="11 12">
    <name type="scientific">Flagellimonas iocasae</name>
    <dbReference type="NCBI Taxonomy" id="2055905"/>
    <lineage>
        <taxon>Bacteria</taxon>
        <taxon>Pseudomonadati</taxon>
        <taxon>Bacteroidota</taxon>
        <taxon>Flavobacteriia</taxon>
        <taxon>Flavobacteriales</taxon>
        <taxon>Flavobacteriaceae</taxon>
        <taxon>Flagellimonas</taxon>
    </lineage>
</organism>
<dbReference type="Gene3D" id="2.140.10.10">
    <property type="entry name" value="Quinoprotein alcohol dehydrogenase-like superfamily"/>
    <property type="match status" value="2"/>
</dbReference>
<keyword evidence="7 8" id="KW-0408">Iron</keyword>
<evidence type="ECO:0000256" key="2">
    <source>
        <dbReference type="ARBA" id="ARBA00008156"/>
    </source>
</evidence>
<evidence type="ECO:0000256" key="8">
    <source>
        <dbReference type="PROSITE-ProRule" id="PRU00433"/>
    </source>
</evidence>
<dbReference type="RefSeq" id="WP_379829748.1">
    <property type="nucleotide sequence ID" value="NZ_JBHUHU010000001.1"/>
</dbReference>
<dbReference type="SUPFAM" id="SSF50998">
    <property type="entry name" value="Quinoprotein alcohol dehydrogenase-like"/>
    <property type="match status" value="1"/>
</dbReference>
<evidence type="ECO:0000256" key="5">
    <source>
        <dbReference type="ARBA" id="ARBA00022729"/>
    </source>
</evidence>
<dbReference type="SUPFAM" id="SSF46626">
    <property type="entry name" value="Cytochrome c"/>
    <property type="match status" value="1"/>
</dbReference>
<sequence>MKKNFTSFSFSVGARNTSPSYLFGPFLTMVLFSLLAACTNKEQTIDAADQHKTWSNYGGGNDQSKYTELSQINKSNVKDLEVAWFYPSGDNKIYQFNPIVVDTVMYVLAKNNSLVALNAKTGEEIWIHANLSRIARRGINYWESEDGTDKRLLFQINNYLQAIDATTGKSILTFGDNGLVDLRQGLDRDPKTLSRAQSGTPGQIFEDLILLGTGTGESYLSTPGFLRAYNVKTGELAWTFHTIPRPGEYGYDTWPKDAYKYVGGVNVWGEITVDAKNGIAFYPLGSPTFDYYGADRIGSNLFGNSLLALDAKTGKRIWHFQTVHHDIWDYDLTSAPQLLTVNHEGQEIEAVAVVGKNGLVYVFNRHTGEPLFPIEEKPVPPSHVEGEEAWPTQPIPTVIPPTTRQEVTEADLSEIFLTEEERADWARRLKDSIQTGMFTPLSDKFETLAMPGAVGGVNWGNTAADPDKGILYIISLDYPSVYDKLLTLEQIEAKTANIGSFFGNARSYIQNCAACHGQQAEGLVGPALSNISERMSIKDFTNIIVSGQGDMPAFTDLTTKQIEDLFEFLSEDGASRFSSQFGGGDDGTPEGPVVASGGAPGGLEDREVVGGSGRYGGPYPEGIEVDHERLYLYQWGLEFPYIISPPWSEIMAYDLNEGTVKWKRPLGEDLEALKMGYKNTGVLRAQRNGMIITATGLVFSTSKDGRVYAFDADNGEELWKSKLPKGSEGLPAMYEVDGKQYLAVPAATPIKFGRDGIPEEGEDPNAQGGYVIYTLPD</sequence>
<feature type="domain" description="Cytochrome c" evidence="10">
    <location>
        <begin position="493"/>
        <end position="573"/>
    </location>
</feature>
<evidence type="ECO:0000256" key="7">
    <source>
        <dbReference type="ARBA" id="ARBA00023004"/>
    </source>
</evidence>
<dbReference type="EMBL" id="JBHUHU010000001">
    <property type="protein sequence ID" value="MFD2098983.1"/>
    <property type="molecule type" value="Genomic_DNA"/>
</dbReference>
<keyword evidence="4 8" id="KW-0479">Metal-binding</keyword>
<evidence type="ECO:0000256" key="4">
    <source>
        <dbReference type="ARBA" id="ARBA00022723"/>
    </source>
</evidence>
<evidence type="ECO:0000256" key="9">
    <source>
        <dbReference type="SAM" id="MobiDB-lite"/>
    </source>
</evidence>
<proteinExistence type="inferred from homology"/>
<evidence type="ECO:0000313" key="12">
    <source>
        <dbReference type="Proteomes" id="UP001597342"/>
    </source>
</evidence>
<comment type="similarity">
    <text evidence="2">Belongs to the bacterial PQQ dehydrogenase family.</text>
</comment>
<comment type="cofactor">
    <cofactor evidence="1">
        <name>pyrroloquinoline quinone</name>
        <dbReference type="ChEBI" id="CHEBI:58442"/>
    </cofactor>
</comment>
<dbReference type="Pfam" id="PF01011">
    <property type="entry name" value="PQQ"/>
    <property type="match status" value="2"/>
</dbReference>
<keyword evidence="5" id="KW-0732">Signal</keyword>
<keyword evidence="12" id="KW-1185">Reference proteome</keyword>
<dbReference type="PROSITE" id="PS51007">
    <property type="entry name" value="CYTC"/>
    <property type="match status" value="1"/>
</dbReference>
<dbReference type="SMART" id="SM00564">
    <property type="entry name" value="PQQ"/>
    <property type="match status" value="4"/>
</dbReference>
<feature type="region of interest" description="Disordered" evidence="9">
    <location>
        <begin position="581"/>
        <end position="606"/>
    </location>
</feature>
<evidence type="ECO:0000259" key="10">
    <source>
        <dbReference type="PROSITE" id="PS51007"/>
    </source>
</evidence>
<name>A0ABW4XY27_9FLAO</name>
<keyword evidence="3 8" id="KW-0349">Heme</keyword>
<protein>
    <submittedName>
        <fullName evidence="11">PQQ-binding-like beta-propeller repeat protein</fullName>
    </submittedName>
</protein>